<dbReference type="Gene3D" id="3.30.420.10">
    <property type="entry name" value="Ribonuclease H-like superfamily/Ribonuclease H"/>
    <property type="match status" value="1"/>
</dbReference>
<keyword evidence="16" id="KW-0862">Zinc</keyword>
<evidence type="ECO:0000256" key="8">
    <source>
        <dbReference type="ARBA" id="ARBA00022801"/>
    </source>
</evidence>
<evidence type="ECO:0000256" key="4">
    <source>
        <dbReference type="ARBA" id="ARBA00022722"/>
    </source>
</evidence>
<feature type="compositionally biased region" description="Low complexity" evidence="17">
    <location>
        <begin position="637"/>
        <end position="648"/>
    </location>
</feature>
<dbReference type="EMBL" id="BMAU01021371">
    <property type="protein sequence ID" value="GFY25161.1"/>
    <property type="molecule type" value="Genomic_DNA"/>
</dbReference>
<protein>
    <submittedName>
        <fullName evidence="20">Copia protein</fullName>
    </submittedName>
</protein>
<dbReference type="Pfam" id="PF22936">
    <property type="entry name" value="Pol_BBD"/>
    <property type="match status" value="1"/>
</dbReference>
<dbReference type="Pfam" id="PF13976">
    <property type="entry name" value="gag_pre-integrs"/>
    <property type="match status" value="1"/>
</dbReference>
<reference evidence="20" key="1">
    <citation type="submission" date="2020-08" db="EMBL/GenBank/DDBJ databases">
        <title>Multicomponent nature underlies the extraordinary mechanical properties of spider dragline silk.</title>
        <authorList>
            <person name="Kono N."/>
            <person name="Nakamura H."/>
            <person name="Mori M."/>
            <person name="Yoshida Y."/>
            <person name="Ohtoshi R."/>
            <person name="Malay A.D."/>
            <person name="Moran D.A.P."/>
            <person name="Tomita M."/>
            <person name="Numata K."/>
            <person name="Arakawa K."/>
        </authorList>
    </citation>
    <scope>NUCLEOTIDE SEQUENCE</scope>
</reference>
<proteinExistence type="predicted"/>
<dbReference type="InterPro" id="IPR054722">
    <property type="entry name" value="PolX-like_BBD"/>
</dbReference>
<keyword evidence="21" id="KW-1185">Reference proteome</keyword>
<keyword evidence="14" id="KW-0917">Virion maturation</keyword>
<dbReference type="GO" id="GO:0003676">
    <property type="term" value="F:nucleic acid binding"/>
    <property type="evidence" value="ECO:0007669"/>
    <property type="project" value="InterPro"/>
</dbReference>
<dbReference type="GO" id="GO:0003964">
    <property type="term" value="F:RNA-directed DNA polymerase activity"/>
    <property type="evidence" value="ECO:0007669"/>
    <property type="project" value="UniProtKB-KW"/>
</dbReference>
<dbReference type="GO" id="GO:0005524">
    <property type="term" value="F:ATP binding"/>
    <property type="evidence" value="ECO:0007669"/>
    <property type="project" value="UniProtKB-KW"/>
</dbReference>
<keyword evidence="9" id="KW-0067">ATP-binding</keyword>
<evidence type="ECO:0000256" key="14">
    <source>
        <dbReference type="ARBA" id="ARBA00023113"/>
    </source>
</evidence>
<evidence type="ECO:0000256" key="6">
    <source>
        <dbReference type="ARBA" id="ARBA00022741"/>
    </source>
</evidence>
<dbReference type="PANTHER" id="PTHR42648:SF11">
    <property type="entry name" value="TRANSPOSON TY4-P GAG-POL POLYPROTEIN"/>
    <property type="match status" value="1"/>
</dbReference>
<dbReference type="InterPro" id="IPR001878">
    <property type="entry name" value="Znf_CCHC"/>
</dbReference>
<gene>
    <name evidence="20" type="primary">GIP</name>
    <name evidence="20" type="ORF">TNCV_2482821</name>
</gene>
<sequence>MNSVASTLNRVTDMEFNNQISVLTQNNWNTWKHDMQVLLMHYGCWQFIIQTKPEQPDEEATYKEKLDLQLREDVGIFISRVKTAATRLQEAGHKLDDLYIGFQLIRWLPQEFQSTVQQIYRWKEEDFRVVKIEAELILEANRLQLMKQDLEKAENAYLSSFTSKKSKTLPGATAAAHGNPNGKNDYQKKDGKVFNCKTIKNVKQSIKTIGPCYVCNKYGHLKVNCKEKKSLPKSPSTVNETFNTEFNINLRFCEAECSLLELDKPLVTSCILFEENSDKGVWVIDTAATSHFCNDKSLFLDLKPITNMKMSLATEDKSCPVEGIGTLRFRPDHYIIPKSKEISFISDVTAKTKNGSIEIWHQRFCHVNNDYLVKTSKNDSVKGLPRLTDNGKTHCIPCKLAKSKRFSFKKTGAVRSKRPLELLHMDLCGPMPTESQGGNKYFLSIIDDYSRKVTVFPIRNKSDVFHTFIRFQKRAERFLNKKVIAVRTDGGLEFCNKDMDNFLTELGIKHEVTNSYTPEMNGVAERFNLTALDGIKTLLKSSEVPHKFWGEALLCFTYAWNRICHKDSNKTPFEKYSGRKPSVLHLKPFGCLAYAEGINFRQKVNSNLGYNLNLPDYYDDEDDSDRAKDSLTSRLVSKTSTETPSTSENPDVSSDNHSLIPCTEVKWIRNIGRKVTGSNVYYSIEGEATRLKSFNEIERYCKRHNIKYDPSLFNFRKDNTESQGFSDLSEQQEALMVEVTIPNCYKQAIRSRDASKWRDAMDKEINVMMERKVWDLVDHPDNIKILENCWVYTIKYDEK</sequence>
<dbReference type="InterPro" id="IPR036397">
    <property type="entry name" value="RNaseH_sf"/>
</dbReference>
<dbReference type="GO" id="GO:0004519">
    <property type="term" value="F:endonuclease activity"/>
    <property type="evidence" value="ECO:0007669"/>
    <property type="project" value="UniProtKB-KW"/>
</dbReference>
<keyword evidence="13" id="KW-0239">DNA-directed DNA polymerase</keyword>
<dbReference type="GO" id="GO:0006310">
    <property type="term" value="P:DNA recombination"/>
    <property type="evidence" value="ECO:0007669"/>
    <property type="project" value="UniProtKB-KW"/>
</dbReference>
<evidence type="ECO:0000256" key="5">
    <source>
        <dbReference type="ARBA" id="ARBA00022723"/>
    </source>
</evidence>
<dbReference type="InterPro" id="IPR012337">
    <property type="entry name" value="RNaseH-like_sf"/>
</dbReference>
<dbReference type="Pfam" id="PF00665">
    <property type="entry name" value="rve"/>
    <property type="match status" value="1"/>
</dbReference>
<keyword evidence="11" id="KW-0229">DNA integration</keyword>
<keyword evidence="4" id="KW-0540">Nuclease</keyword>
<evidence type="ECO:0000256" key="9">
    <source>
        <dbReference type="ARBA" id="ARBA00022840"/>
    </source>
</evidence>
<dbReference type="GO" id="GO:0008233">
    <property type="term" value="F:peptidase activity"/>
    <property type="evidence" value="ECO:0007669"/>
    <property type="project" value="UniProtKB-KW"/>
</dbReference>
<keyword evidence="10" id="KW-0460">Magnesium</keyword>
<name>A0A8X6VZE8_TRICX</name>
<dbReference type="AlphaFoldDB" id="A0A8X6VZE8"/>
<evidence type="ECO:0000256" key="13">
    <source>
        <dbReference type="ARBA" id="ARBA00022932"/>
    </source>
</evidence>
<dbReference type="GO" id="GO:0015074">
    <property type="term" value="P:DNA integration"/>
    <property type="evidence" value="ECO:0007669"/>
    <property type="project" value="UniProtKB-KW"/>
</dbReference>
<evidence type="ECO:0000256" key="15">
    <source>
        <dbReference type="ARBA" id="ARBA00023172"/>
    </source>
</evidence>
<dbReference type="GO" id="GO:0006508">
    <property type="term" value="P:proteolysis"/>
    <property type="evidence" value="ECO:0007669"/>
    <property type="project" value="UniProtKB-KW"/>
</dbReference>
<organism evidence="20 21">
    <name type="scientific">Trichonephila clavipes</name>
    <name type="common">Golden silk orbweaver</name>
    <name type="synonym">Nephila clavipes</name>
    <dbReference type="NCBI Taxonomy" id="2585209"/>
    <lineage>
        <taxon>Eukaryota</taxon>
        <taxon>Metazoa</taxon>
        <taxon>Ecdysozoa</taxon>
        <taxon>Arthropoda</taxon>
        <taxon>Chelicerata</taxon>
        <taxon>Arachnida</taxon>
        <taxon>Araneae</taxon>
        <taxon>Araneomorphae</taxon>
        <taxon>Entelegynae</taxon>
        <taxon>Araneoidea</taxon>
        <taxon>Nephilidae</taxon>
        <taxon>Trichonephila</taxon>
    </lineage>
</organism>
<dbReference type="InterPro" id="IPR025724">
    <property type="entry name" value="GAG-pre-integrase_dom"/>
</dbReference>
<keyword evidence="7" id="KW-0255">Endonuclease</keyword>
<keyword evidence="13" id="KW-0808">Transferase</keyword>
<dbReference type="GO" id="GO:0008270">
    <property type="term" value="F:zinc ion binding"/>
    <property type="evidence" value="ECO:0007669"/>
    <property type="project" value="UniProtKB-KW"/>
</dbReference>
<keyword evidence="6" id="KW-0547">Nucleotide-binding</keyword>
<dbReference type="InterPro" id="IPR039537">
    <property type="entry name" value="Retrotran_Ty1/copia-like"/>
</dbReference>
<keyword evidence="12" id="KW-0695">RNA-directed DNA polymerase</keyword>
<dbReference type="PROSITE" id="PS50158">
    <property type="entry name" value="ZF_CCHC"/>
    <property type="match status" value="1"/>
</dbReference>
<accession>A0A8X6VZE8</accession>
<feature type="region of interest" description="Disordered" evidence="17">
    <location>
        <begin position="623"/>
        <end position="656"/>
    </location>
</feature>
<evidence type="ECO:0000259" key="18">
    <source>
        <dbReference type="PROSITE" id="PS50158"/>
    </source>
</evidence>
<keyword evidence="15" id="KW-0233">DNA recombination</keyword>
<dbReference type="InterPro" id="IPR001584">
    <property type="entry name" value="Integrase_cat-core"/>
</dbReference>
<evidence type="ECO:0000256" key="17">
    <source>
        <dbReference type="SAM" id="MobiDB-lite"/>
    </source>
</evidence>
<comment type="caution">
    <text evidence="20">The sequence shown here is derived from an EMBL/GenBank/DDBJ whole genome shotgun (WGS) entry which is preliminary data.</text>
</comment>
<keyword evidence="16" id="KW-0863">Zinc-finger</keyword>
<evidence type="ECO:0000259" key="19">
    <source>
        <dbReference type="PROSITE" id="PS50994"/>
    </source>
</evidence>
<evidence type="ECO:0000256" key="11">
    <source>
        <dbReference type="ARBA" id="ARBA00022908"/>
    </source>
</evidence>
<dbReference type="Proteomes" id="UP000887159">
    <property type="component" value="Unassembled WGS sequence"/>
</dbReference>
<keyword evidence="13" id="KW-0548">Nucleotidyltransferase</keyword>
<evidence type="ECO:0000313" key="21">
    <source>
        <dbReference type="Proteomes" id="UP000887159"/>
    </source>
</evidence>
<dbReference type="GO" id="GO:0003887">
    <property type="term" value="F:DNA-directed DNA polymerase activity"/>
    <property type="evidence" value="ECO:0007669"/>
    <property type="project" value="UniProtKB-KW"/>
</dbReference>
<feature type="domain" description="Integrase catalytic" evidence="19">
    <location>
        <begin position="415"/>
        <end position="580"/>
    </location>
</feature>
<keyword evidence="8" id="KW-0378">Hydrolase</keyword>
<keyword evidence="2" id="KW-1188">Viral release from host cell</keyword>
<dbReference type="SUPFAM" id="SSF53098">
    <property type="entry name" value="Ribonuclease H-like"/>
    <property type="match status" value="1"/>
</dbReference>
<feature type="domain" description="CCHC-type" evidence="18">
    <location>
        <begin position="212"/>
        <end position="227"/>
    </location>
</feature>
<evidence type="ECO:0000256" key="16">
    <source>
        <dbReference type="PROSITE-ProRule" id="PRU00047"/>
    </source>
</evidence>
<dbReference type="PANTHER" id="PTHR42648">
    <property type="entry name" value="TRANSPOSASE, PUTATIVE-RELATED"/>
    <property type="match status" value="1"/>
</dbReference>
<keyword evidence="3" id="KW-0645">Protease</keyword>
<evidence type="ECO:0000256" key="7">
    <source>
        <dbReference type="ARBA" id="ARBA00022759"/>
    </source>
</evidence>
<evidence type="ECO:0000256" key="1">
    <source>
        <dbReference type="ARBA" id="ARBA00002180"/>
    </source>
</evidence>
<evidence type="ECO:0000256" key="10">
    <source>
        <dbReference type="ARBA" id="ARBA00022842"/>
    </source>
</evidence>
<evidence type="ECO:0000313" key="20">
    <source>
        <dbReference type="EMBL" id="GFY25161.1"/>
    </source>
</evidence>
<keyword evidence="5" id="KW-0479">Metal-binding</keyword>
<evidence type="ECO:0000256" key="2">
    <source>
        <dbReference type="ARBA" id="ARBA00022612"/>
    </source>
</evidence>
<dbReference type="PROSITE" id="PS50994">
    <property type="entry name" value="INTEGRASE"/>
    <property type="match status" value="1"/>
</dbReference>
<evidence type="ECO:0000256" key="12">
    <source>
        <dbReference type="ARBA" id="ARBA00022918"/>
    </source>
</evidence>
<evidence type="ECO:0000256" key="3">
    <source>
        <dbReference type="ARBA" id="ARBA00022670"/>
    </source>
</evidence>
<comment type="function">
    <text evidence="1">The aspartyl protease (PR) mediates the proteolytic cleavages of the Gag and Gag-Pol polyproteins after assembly of the VLP.</text>
</comment>